<dbReference type="PANTHER" id="PTHR40448:SF1">
    <property type="entry name" value="TWO-COMPONENT SENSOR HISTIDINE KINASE"/>
    <property type="match status" value="1"/>
</dbReference>
<name>A0A374NWI3_9FIRM</name>
<dbReference type="InterPro" id="IPR016120">
    <property type="entry name" value="Sig_transdc_His_kin_SpoOB"/>
</dbReference>
<comment type="caution">
    <text evidence="2">The sequence shown here is derived from an EMBL/GenBank/DDBJ whole genome shotgun (WGS) entry which is preliminary data.</text>
</comment>
<dbReference type="EMBL" id="QSON01000032">
    <property type="protein sequence ID" value="RGI95330.1"/>
    <property type="molecule type" value="Genomic_DNA"/>
</dbReference>
<dbReference type="PANTHER" id="PTHR40448">
    <property type="entry name" value="TWO-COMPONENT SENSOR HISTIDINE KINASE"/>
    <property type="match status" value="1"/>
</dbReference>
<dbReference type="SUPFAM" id="SSF55874">
    <property type="entry name" value="ATPase domain of HSP90 chaperone/DNA topoisomerase II/histidine kinase"/>
    <property type="match status" value="1"/>
</dbReference>
<protein>
    <submittedName>
        <fullName evidence="2">GHKL domain-containing protein</fullName>
    </submittedName>
</protein>
<evidence type="ECO:0000313" key="2">
    <source>
        <dbReference type="EMBL" id="RGI95330.1"/>
    </source>
</evidence>
<dbReference type="CDD" id="cd16935">
    <property type="entry name" value="HATPase_AgrC-ComD-like"/>
    <property type="match status" value="1"/>
</dbReference>
<evidence type="ECO:0000259" key="1">
    <source>
        <dbReference type="Pfam" id="PF14501"/>
    </source>
</evidence>
<dbReference type="GO" id="GO:0042802">
    <property type="term" value="F:identical protein binding"/>
    <property type="evidence" value="ECO:0007669"/>
    <property type="project" value="TreeGrafter"/>
</dbReference>
<dbReference type="SUPFAM" id="SSF55890">
    <property type="entry name" value="Sporulation response regulatory protein Spo0B"/>
    <property type="match status" value="1"/>
</dbReference>
<dbReference type="InterPro" id="IPR032834">
    <property type="entry name" value="NatK-like_C"/>
</dbReference>
<dbReference type="AlphaFoldDB" id="A0A374NWI3"/>
<feature type="domain" description="Sensor histidine kinase NatK-like C-terminal" evidence="1">
    <location>
        <begin position="316"/>
        <end position="415"/>
    </location>
</feature>
<sequence length="422" mass="49281">MEKIVMVIFLINSLFGIFLTYKMVGILLKRLRISVKACILLYFIYYIINNLVYFLWENDKITLISNYICLYIIVFIAYDEYIWKKILVPLLLATIGYCTEELFWYLLMIFFKTPDISVVAVLSNFMFCIVLALLQGHFNRGVNDLRLRHENLLLIMLPITSMFVVLAMDTKMNPELKAGGIFGIILLNIVVFYLYEQLASAYEKEMEQYLLSQKLRQYENQLELMRESVKRIRSIRHDIKNHIIVVKQLLNDKKIEEINDYLKQLEDVMATNKEYAKTGNDCVDSIINYYMDEAETMGAMIELTLKIPESLPIASLDISIILGNLLQNAVEALKKCEGNKRLYVLFSMEKGTLRLRIINTYNGNPIMSNGKRLQTSKTMEMDHGFGLQYVKESINKYNGEMEYKIKDDEFEVNAFILMGEEF</sequence>
<organism evidence="2 3">
    <name type="scientific">Hungatella hathewayi</name>
    <dbReference type="NCBI Taxonomy" id="154046"/>
    <lineage>
        <taxon>Bacteria</taxon>
        <taxon>Bacillati</taxon>
        <taxon>Bacillota</taxon>
        <taxon>Clostridia</taxon>
        <taxon>Lachnospirales</taxon>
        <taxon>Lachnospiraceae</taxon>
        <taxon>Hungatella</taxon>
    </lineage>
</organism>
<dbReference type="Pfam" id="PF14501">
    <property type="entry name" value="HATPase_c_5"/>
    <property type="match status" value="1"/>
</dbReference>
<accession>A0A374NWI3</accession>
<evidence type="ECO:0000313" key="3">
    <source>
        <dbReference type="Proteomes" id="UP000263014"/>
    </source>
</evidence>
<dbReference type="GO" id="GO:0000155">
    <property type="term" value="F:phosphorelay sensor kinase activity"/>
    <property type="evidence" value="ECO:0007669"/>
    <property type="project" value="InterPro"/>
</dbReference>
<dbReference type="InterPro" id="IPR036890">
    <property type="entry name" value="HATPase_C_sf"/>
</dbReference>
<dbReference type="Gene3D" id="3.30.565.10">
    <property type="entry name" value="Histidine kinase-like ATPase, C-terminal domain"/>
    <property type="match status" value="1"/>
</dbReference>
<gene>
    <name evidence="2" type="ORF">DXD79_32215</name>
</gene>
<reference evidence="2 3" key="1">
    <citation type="submission" date="2018-08" db="EMBL/GenBank/DDBJ databases">
        <title>A genome reference for cultivated species of the human gut microbiota.</title>
        <authorList>
            <person name="Zou Y."/>
            <person name="Xue W."/>
            <person name="Luo G."/>
        </authorList>
    </citation>
    <scope>NUCLEOTIDE SEQUENCE [LARGE SCALE GENOMIC DNA]</scope>
    <source>
        <strain evidence="2 3">TM09-12</strain>
    </source>
</reference>
<proteinExistence type="predicted"/>
<dbReference type="Proteomes" id="UP000263014">
    <property type="component" value="Unassembled WGS sequence"/>
</dbReference>